<gene>
    <name evidence="2" type="ORF">O9G_001405</name>
    <name evidence="3" type="ORF">ROZALSC1DRAFT_27962</name>
</gene>
<reference evidence="2 4" key="1">
    <citation type="journal article" date="2013" name="Curr. Biol.">
        <title>Shared signatures of parasitism and phylogenomics unite Cryptomycota and microsporidia.</title>
        <authorList>
            <person name="James T.Y."/>
            <person name="Pelin A."/>
            <person name="Bonen L."/>
            <person name="Ahrendt S."/>
            <person name="Sain D."/>
            <person name="Corradi N."/>
            <person name="Stajich J.E."/>
        </authorList>
    </citation>
    <scope>NUCLEOTIDE SEQUENCE [LARGE SCALE GENOMIC DNA]</scope>
    <source>
        <strain evidence="2 4">CSF55</strain>
        <strain evidence="2 4">CSF55</strain>
    </source>
</reference>
<dbReference type="Proteomes" id="UP000281549">
    <property type="component" value="Unassembled WGS sequence"/>
</dbReference>
<feature type="region of interest" description="Disordered" evidence="1">
    <location>
        <begin position="1"/>
        <end position="31"/>
    </location>
</feature>
<accession>A0A075B323</accession>
<reference evidence="5" key="2">
    <citation type="journal article" date="2018" name="Nat. Microbiol.">
        <title>Leveraging single-cell genomics to expand the fungal tree of life.</title>
        <authorList>
            <person name="Ahrendt S.R."/>
            <person name="Quandt C.A."/>
            <person name="Ciobanu D."/>
            <person name="Clum A."/>
            <person name="Salamov A."/>
            <person name="Andreopoulos B."/>
            <person name="Cheng J.F."/>
            <person name="Woyke T."/>
            <person name="Pelin A."/>
            <person name="Henrissat B."/>
            <person name="Reynolds N.K."/>
            <person name="Benny G.L."/>
            <person name="Smith M.E."/>
            <person name="James T.Y."/>
            <person name="Grigoriev I.V."/>
        </authorList>
    </citation>
    <scope>NUCLEOTIDE SEQUENCE [LARGE SCALE GENOMIC DNA]</scope>
    <source>
        <strain evidence="5">CSF55</strain>
    </source>
</reference>
<dbReference type="EMBL" id="ML005045">
    <property type="protein sequence ID" value="RKP20564.1"/>
    <property type="molecule type" value="Genomic_DNA"/>
</dbReference>
<sequence length="129" mass="14586">MGKCKATFATPNGGEAPMDPRSKKDSESDSVVKEFLNDNEPLRMLKNTVKLDQVDSSKVKLVILIGGEELPFTVQDKLQEMGAKVETQQAFQPNVLVTEERLITAQNSQSSMRFAQIIKETWEKFHREE</sequence>
<evidence type="ECO:0000256" key="1">
    <source>
        <dbReference type="SAM" id="MobiDB-lite"/>
    </source>
</evidence>
<dbReference type="InterPro" id="IPR029062">
    <property type="entry name" value="Class_I_gatase-like"/>
</dbReference>
<evidence type="ECO:0000313" key="5">
    <source>
        <dbReference type="Proteomes" id="UP000281549"/>
    </source>
</evidence>
<dbReference type="SUPFAM" id="SSF52317">
    <property type="entry name" value="Class I glutamine amidotransferase-like"/>
    <property type="match status" value="1"/>
</dbReference>
<evidence type="ECO:0000313" key="2">
    <source>
        <dbReference type="EMBL" id="EPZ36960.1"/>
    </source>
</evidence>
<reference evidence="3" key="3">
    <citation type="submission" date="2018-08" db="EMBL/GenBank/DDBJ databases">
        <title>Leveraging single-cell genomics to expand the Fungal Tree of Life.</title>
        <authorList>
            <consortium name="DOE Joint Genome Institute"/>
            <person name="Ahrendt S.R."/>
            <person name="Quandt C.A."/>
            <person name="Ciobanu D."/>
            <person name="Clum A."/>
            <person name="Salamov A."/>
            <person name="Andreopoulos B."/>
            <person name="Cheng J.-F."/>
            <person name="Woyke T."/>
            <person name="Pelin A."/>
            <person name="Henrissat B."/>
            <person name="Reynolds N."/>
            <person name="Benny G.L."/>
            <person name="Smith M.E."/>
            <person name="James T.Y."/>
            <person name="Grigoriev I.V."/>
        </authorList>
    </citation>
    <scope>NUCLEOTIDE SEQUENCE</scope>
    <source>
        <strain evidence="3">CSF55</strain>
    </source>
</reference>
<dbReference type="OrthoDB" id="543156at2759"/>
<dbReference type="AlphaFoldDB" id="A0A075B323"/>
<dbReference type="EMBL" id="KE560384">
    <property type="protein sequence ID" value="EPZ36960.1"/>
    <property type="molecule type" value="Genomic_DNA"/>
</dbReference>
<dbReference type="Proteomes" id="UP000030755">
    <property type="component" value="Unassembled WGS sequence"/>
</dbReference>
<name>A0A075B323_ROZAC</name>
<organism evidence="2 4">
    <name type="scientific">Rozella allomycis (strain CSF55)</name>
    <dbReference type="NCBI Taxonomy" id="988480"/>
    <lineage>
        <taxon>Eukaryota</taxon>
        <taxon>Fungi</taxon>
        <taxon>Fungi incertae sedis</taxon>
        <taxon>Cryptomycota</taxon>
        <taxon>Cryptomycota incertae sedis</taxon>
        <taxon>Rozella</taxon>
    </lineage>
</organism>
<protein>
    <submittedName>
        <fullName evidence="2">Uncharacterized protein</fullName>
    </submittedName>
</protein>
<keyword evidence="4" id="KW-1185">Reference proteome</keyword>
<evidence type="ECO:0000313" key="4">
    <source>
        <dbReference type="Proteomes" id="UP000030755"/>
    </source>
</evidence>
<feature type="compositionally biased region" description="Basic and acidic residues" evidence="1">
    <location>
        <begin position="18"/>
        <end position="31"/>
    </location>
</feature>
<evidence type="ECO:0000313" key="3">
    <source>
        <dbReference type="EMBL" id="RKP20564.1"/>
    </source>
</evidence>
<dbReference type="Gene3D" id="3.40.50.880">
    <property type="match status" value="2"/>
</dbReference>
<dbReference type="HOGENOM" id="CLU_1950044_0_0_1"/>
<proteinExistence type="predicted"/>